<organism evidence="2 3">
    <name type="scientific">Hebeloma cylindrosporum</name>
    <dbReference type="NCBI Taxonomy" id="76867"/>
    <lineage>
        <taxon>Eukaryota</taxon>
        <taxon>Fungi</taxon>
        <taxon>Dikarya</taxon>
        <taxon>Basidiomycota</taxon>
        <taxon>Agaricomycotina</taxon>
        <taxon>Agaricomycetes</taxon>
        <taxon>Agaricomycetidae</taxon>
        <taxon>Agaricales</taxon>
        <taxon>Agaricineae</taxon>
        <taxon>Hymenogastraceae</taxon>
        <taxon>Hebeloma</taxon>
    </lineage>
</organism>
<keyword evidence="3" id="KW-1185">Reference proteome</keyword>
<gene>
    <name evidence="2" type="ORF">M413DRAFT_166114</name>
</gene>
<feature type="domain" description="DUF7918" evidence="1">
    <location>
        <begin position="6"/>
        <end position="140"/>
    </location>
</feature>
<dbReference type="Proteomes" id="UP000053424">
    <property type="component" value="Unassembled WGS sequence"/>
</dbReference>
<evidence type="ECO:0000313" key="3">
    <source>
        <dbReference type="Proteomes" id="UP000053424"/>
    </source>
</evidence>
<protein>
    <recommendedName>
        <fullName evidence="1">DUF7918 domain-containing protein</fullName>
    </recommendedName>
</protein>
<sequence length="299" mass="33774">MPYLNGFNASIIVNDTEVPHYAVEVDEKSRTLTCWIPSVPGEKFSVTWRCLKGLMDTRGEVYIDGSSAGSEVIRRQIYKGMKGKFSVVEKGNASHPFSFSDLQVDSLNPPSSTPDLGDIRIVIDRIDTSINFDRKRKDRESNGAKRTVEKDQVERIATFIFKYRTSETLQSQGIPSREANYRPVLASPSESSSAALVADSASGQINLPNYKELFTVSSDRATNKRKYEEILAHDDDNLDHEICRLQAQLNELHTTRKTMKRIKKNVNGPGRHRQPRFIYDMLKNGAVKKQEENKSESAV</sequence>
<dbReference type="AlphaFoldDB" id="A0A0C3CAR1"/>
<dbReference type="HOGENOM" id="CLU_930835_0_0_1"/>
<evidence type="ECO:0000259" key="1">
    <source>
        <dbReference type="Pfam" id="PF25534"/>
    </source>
</evidence>
<accession>A0A0C3CAR1</accession>
<dbReference type="PANTHER" id="PTHR36223:SF1">
    <property type="entry name" value="TRANSCRIPTION ELONGATION FACTOR EAF N-TERMINAL DOMAIN-CONTAINING PROTEIN"/>
    <property type="match status" value="1"/>
</dbReference>
<dbReference type="EMBL" id="KN831782">
    <property type="protein sequence ID" value="KIM40671.1"/>
    <property type="molecule type" value="Genomic_DNA"/>
</dbReference>
<reference evidence="2 3" key="1">
    <citation type="submission" date="2014-04" db="EMBL/GenBank/DDBJ databases">
        <authorList>
            <consortium name="DOE Joint Genome Institute"/>
            <person name="Kuo A."/>
            <person name="Gay G."/>
            <person name="Dore J."/>
            <person name="Kohler A."/>
            <person name="Nagy L.G."/>
            <person name="Floudas D."/>
            <person name="Copeland A."/>
            <person name="Barry K.W."/>
            <person name="Cichocki N."/>
            <person name="Veneault-Fourrey C."/>
            <person name="LaButti K."/>
            <person name="Lindquist E.A."/>
            <person name="Lipzen A."/>
            <person name="Lundell T."/>
            <person name="Morin E."/>
            <person name="Murat C."/>
            <person name="Sun H."/>
            <person name="Tunlid A."/>
            <person name="Henrissat B."/>
            <person name="Grigoriev I.V."/>
            <person name="Hibbett D.S."/>
            <person name="Martin F."/>
            <person name="Nordberg H.P."/>
            <person name="Cantor M.N."/>
            <person name="Hua S.X."/>
        </authorList>
    </citation>
    <scope>NUCLEOTIDE SEQUENCE [LARGE SCALE GENOMIC DNA]</scope>
    <source>
        <strain evidence="3">h7</strain>
    </source>
</reference>
<dbReference type="InterPro" id="IPR057678">
    <property type="entry name" value="DUF7918"/>
</dbReference>
<reference evidence="3" key="2">
    <citation type="submission" date="2015-01" db="EMBL/GenBank/DDBJ databases">
        <title>Evolutionary Origins and Diversification of the Mycorrhizal Mutualists.</title>
        <authorList>
            <consortium name="DOE Joint Genome Institute"/>
            <consortium name="Mycorrhizal Genomics Consortium"/>
            <person name="Kohler A."/>
            <person name="Kuo A."/>
            <person name="Nagy L.G."/>
            <person name="Floudas D."/>
            <person name="Copeland A."/>
            <person name="Barry K.W."/>
            <person name="Cichocki N."/>
            <person name="Veneault-Fourrey C."/>
            <person name="LaButti K."/>
            <person name="Lindquist E.A."/>
            <person name="Lipzen A."/>
            <person name="Lundell T."/>
            <person name="Morin E."/>
            <person name="Murat C."/>
            <person name="Riley R."/>
            <person name="Ohm R."/>
            <person name="Sun H."/>
            <person name="Tunlid A."/>
            <person name="Henrissat B."/>
            <person name="Grigoriev I.V."/>
            <person name="Hibbett D.S."/>
            <person name="Martin F."/>
        </authorList>
    </citation>
    <scope>NUCLEOTIDE SEQUENCE [LARGE SCALE GENOMIC DNA]</scope>
    <source>
        <strain evidence="3">h7</strain>
    </source>
</reference>
<evidence type="ECO:0000313" key="2">
    <source>
        <dbReference type="EMBL" id="KIM40671.1"/>
    </source>
</evidence>
<name>A0A0C3CAR1_HEBCY</name>
<proteinExistence type="predicted"/>
<dbReference type="PANTHER" id="PTHR36223">
    <property type="entry name" value="BETA-LACTAMASE-TYPE TRANSPEPTIDASE FOLD DOMAIN CONTAINING PROTEIN"/>
    <property type="match status" value="1"/>
</dbReference>
<dbReference type="Pfam" id="PF25534">
    <property type="entry name" value="DUF7918"/>
    <property type="match status" value="1"/>
</dbReference>
<dbReference type="OrthoDB" id="3364132at2759"/>